<evidence type="ECO:0000313" key="3">
    <source>
        <dbReference type="Proteomes" id="UP000305067"/>
    </source>
</evidence>
<feature type="compositionally biased region" description="Low complexity" evidence="1">
    <location>
        <begin position="332"/>
        <end position="388"/>
    </location>
</feature>
<feature type="region of interest" description="Disordered" evidence="1">
    <location>
        <begin position="438"/>
        <end position="466"/>
    </location>
</feature>
<protein>
    <submittedName>
        <fullName evidence="2">Uncharacterized protein</fullName>
    </submittedName>
</protein>
<feature type="compositionally biased region" description="Low complexity" evidence="1">
    <location>
        <begin position="18"/>
        <end position="30"/>
    </location>
</feature>
<feature type="compositionally biased region" description="Acidic residues" evidence="1">
    <location>
        <begin position="106"/>
        <end position="117"/>
    </location>
</feature>
<feature type="compositionally biased region" description="Basic and acidic residues" evidence="1">
    <location>
        <begin position="253"/>
        <end position="262"/>
    </location>
</feature>
<evidence type="ECO:0000256" key="1">
    <source>
        <dbReference type="SAM" id="MobiDB-lite"/>
    </source>
</evidence>
<name>A0A5C3QCU5_9AGAR</name>
<feature type="region of interest" description="Disordered" evidence="1">
    <location>
        <begin position="490"/>
        <end position="517"/>
    </location>
</feature>
<gene>
    <name evidence="2" type="ORF">BDV98DRAFT_583835</name>
</gene>
<keyword evidence="3" id="KW-1185">Reference proteome</keyword>
<dbReference type="EMBL" id="ML178831">
    <property type="protein sequence ID" value="TFK99842.1"/>
    <property type="molecule type" value="Genomic_DNA"/>
</dbReference>
<accession>A0A5C3QCU5</accession>
<sequence>MNKPKSTLVIPTGTTVEQSRLLRQQQQQARFRNRGGTFVPSQTNPILDLLMTRSVTGESPLKSRRPRASVGKSTLQKGARKSIGLAWAASVAPKASRKPKPKETPPEDEEEGQDAEEEPAKPKRQAKAKPKPKAKPKSKPRATAVKKKASREKPSVETIDDEEPAEASTGPIKAGNEPEVSTEPIKPAKGQAKSTKRAKDPSSSEKDAREVKTRRKQETDVASHEAEKSSRSGTGKRKPQSPTSPTAPSIAIDTERLPRSVDDTESTAPKKKRKMNVQSNTHSSEAVETPADVPPKSDEGKGKKGVSQSRRVKAPPPPVGEASPEPPRSRGKAAVATGSKSSSTGAGLSSAGAKASSSGDKASSCVANSSSSGAKTSSSQAKASSTESKPPPRRRKPEKSTTREAEEASWEDCDQTMTIVSPVKRSCKGKARDVEEDIDGDQIITTGPPAKRGRPEKERLPRMKKTCRRADLEGCDETMTIGPGAIRAAFRESPQSKSKSSSKKPGQAATRRPQVLPDAVIARLKKSAEMQHVWDDEEPDPLDFLS</sequence>
<organism evidence="2 3">
    <name type="scientific">Pterulicium gracile</name>
    <dbReference type="NCBI Taxonomy" id="1884261"/>
    <lineage>
        <taxon>Eukaryota</taxon>
        <taxon>Fungi</taxon>
        <taxon>Dikarya</taxon>
        <taxon>Basidiomycota</taxon>
        <taxon>Agaricomycotina</taxon>
        <taxon>Agaricomycetes</taxon>
        <taxon>Agaricomycetidae</taxon>
        <taxon>Agaricales</taxon>
        <taxon>Pleurotineae</taxon>
        <taxon>Pterulaceae</taxon>
        <taxon>Pterulicium</taxon>
    </lineage>
</organism>
<feature type="region of interest" description="Disordered" evidence="1">
    <location>
        <begin position="1"/>
        <end position="417"/>
    </location>
</feature>
<feature type="compositionally biased region" description="Basic residues" evidence="1">
    <location>
        <begin position="122"/>
        <end position="150"/>
    </location>
</feature>
<proteinExistence type="predicted"/>
<dbReference type="Proteomes" id="UP000305067">
    <property type="component" value="Unassembled WGS sequence"/>
</dbReference>
<dbReference type="STRING" id="1884261.A0A5C3QCU5"/>
<feature type="compositionally biased region" description="Basic and acidic residues" evidence="1">
    <location>
        <begin position="197"/>
        <end position="230"/>
    </location>
</feature>
<dbReference type="OrthoDB" id="3047765at2759"/>
<dbReference type="AlphaFoldDB" id="A0A5C3QCU5"/>
<evidence type="ECO:0000313" key="2">
    <source>
        <dbReference type="EMBL" id="TFK99842.1"/>
    </source>
</evidence>
<reference evidence="2 3" key="1">
    <citation type="journal article" date="2019" name="Nat. Ecol. Evol.">
        <title>Megaphylogeny resolves global patterns of mushroom evolution.</title>
        <authorList>
            <person name="Varga T."/>
            <person name="Krizsan K."/>
            <person name="Foldi C."/>
            <person name="Dima B."/>
            <person name="Sanchez-Garcia M."/>
            <person name="Sanchez-Ramirez S."/>
            <person name="Szollosi G.J."/>
            <person name="Szarkandi J.G."/>
            <person name="Papp V."/>
            <person name="Albert L."/>
            <person name="Andreopoulos W."/>
            <person name="Angelini C."/>
            <person name="Antonin V."/>
            <person name="Barry K.W."/>
            <person name="Bougher N.L."/>
            <person name="Buchanan P."/>
            <person name="Buyck B."/>
            <person name="Bense V."/>
            <person name="Catcheside P."/>
            <person name="Chovatia M."/>
            <person name="Cooper J."/>
            <person name="Damon W."/>
            <person name="Desjardin D."/>
            <person name="Finy P."/>
            <person name="Geml J."/>
            <person name="Haridas S."/>
            <person name="Hughes K."/>
            <person name="Justo A."/>
            <person name="Karasinski D."/>
            <person name="Kautmanova I."/>
            <person name="Kiss B."/>
            <person name="Kocsube S."/>
            <person name="Kotiranta H."/>
            <person name="LaButti K.M."/>
            <person name="Lechner B.E."/>
            <person name="Liimatainen K."/>
            <person name="Lipzen A."/>
            <person name="Lukacs Z."/>
            <person name="Mihaltcheva S."/>
            <person name="Morgado L.N."/>
            <person name="Niskanen T."/>
            <person name="Noordeloos M.E."/>
            <person name="Ohm R.A."/>
            <person name="Ortiz-Santana B."/>
            <person name="Ovrebo C."/>
            <person name="Racz N."/>
            <person name="Riley R."/>
            <person name="Savchenko A."/>
            <person name="Shiryaev A."/>
            <person name="Soop K."/>
            <person name="Spirin V."/>
            <person name="Szebenyi C."/>
            <person name="Tomsovsky M."/>
            <person name="Tulloss R.E."/>
            <person name="Uehling J."/>
            <person name="Grigoriev I.V."/>
            <person name="Vagvolgyi C."/>
            <person name="Papp T."/>
            <person name="Martin F.M."/>
            <person name="Miettinen O."/>
            <person name="Hibbett D.S."/>
            <person name="Nagy L.G."/>
        </authorList>
    </citation>
    <scope>NUCLEOTIDE SEQUENCE [LARGE SCALE GENOMIC DNA]</scope>
    <source>
        <strain evidence="2 3">CBS 309.79</strain>
    </source>
</reference>
<feature type="compositionally biased region" description="Polar residues" evidence="1">
    <location>
        <begin position="276"/>
        <end position="286"/>
    </location>
</feature>